<dbReference type="RefSeq" id="WP_110525986.1">
    <property type="nucleotide sequence ID" value="NZ_NOXG01000001.1"/>
</dbReference>
<keyword evidence="3 8" id="KW-0791">Threonine biosynthesis</keyword>
<comment type="similarity">
    <text evidence="7 8">Belongs to the pseudomonas-type ThrB family.</text>
</comment>
<dbReference type="Proteomes" id="UP000247609">
    <property type="component" value="Unassembled WGS sequence"/>
</dbReference>
<keyword evidence="2 8" id="KW-0808">Transferase</keyword>
<dbReference type="EMBL" id="NOXG01000001">
    <property type="protein sequence ID" value="PYD76992.1"/>
    <property type="molecule type" value="Genomic_DNA"/>
</dbReference>
<comment type="catalytic activity">
    <reaction evidence="8">
        <text>L-homoserine + ATP = O-phospho-L-homoserine + ADP + H(+)</text>
        <dbReference type="Rhea" id="RHEA:13985"/>
        <dbReference type="ChEBI" id="CHEBI:15378"/>
        <dbReference type="ChEBI" id="CHEBI:30616"/>
        <dbReference type="ChEBI" id="CHEBI:57476"/>
        <dbReference type="ChEBI" id="CHEBI:57590"/>
        <dbReference type="ChEBI" id="CHEBI:456216"/>
        <dbReference type="EC" id="2.7.1.39"/>
    </reaction>
</comment>
<dbReference type="GO" id="GO:0009088">
    <property type="term" value="P:threonine biosynthetic process"/>
    <property type="evidence" value="ECO:0007669"/>
    <property type="project" value="UniProtKB-UniRule"/>
</dbReference>
<evidence type="ECO:0000256" key="8">
    <source>
        <dbReference type="HAMAP-Rule" id="MF_00301"/>
    </source>
</evidence>
<dbReference type="InterPro" id="IPR050249">
    <property type="entry name" value="Pseudomonas-type_ThrB"/>
</dbReference>
<dbReference type="InterPro" id="IPR002575">
    <property type="entry name" value="Aminoglycoside_PTrfase"/>
</dbReference>
<dbReference type="HAMAP" id="MF_00301">
    <property type="entry name" value="Homoser_kinase_2"/>
    <property type="match status" value="1"/>
</dbReference>
<dbReference type="InterPro" id="IPR005280">
    <property type="entry name" value="Homoserine_kinase_II"/>
</dbReference>
<evidence type="ECO:0000256" key="2">
    <source>
        <dbReference type="ARBA" id="ARBA00022679"/>
    </source>
</evidence>
<comment type="pathway">
    <text evidence="8">Amino-acid biosynthesis; L-threonine biosynthesis; L-threonine from L-aspartate: step 4/5.</text>
</comment>
<dbReference type="GO" id="GO:0005524">
    <property type="term" value="F:ATP binding"/>
    <property type="evidence" value="ECO:0007669"/>
    <property type="project" value="UniProtKB-KW"/>
</dbReference>
<dbReference type="Gene3D" id="3.90.1200.10">
    <property type="match status" value="1"/>
</dbReference>
<sequence length="322" mass="35263">MAVYTDVSPDELSRFLGGYDIGEPVSCHGIAEGVENSNFLLRTTRADYILTLYERRVVPGELPWFLGLMLYLAQRGLSCPCPVADRAGSTLGHLAGRPAAITTFLQGTWPRQISPSHCAAVGAAMAHLHQDGQGYTAERRNGLGPEAWPPLLESCRARGDQVQPGLVAEVDAALAAVLPSWPGQGGHPALPRGQIHGDLFPDNVFFIDDRISGLIDFYFACTDWLAYDLAIALNAWCFDESAAFCPARAQAMVRGYESVRILTEDERGALPVLATGASVRFTLTRLYDWINTPPDALVTPKDPLDYLARLRFFRADPAMEWL</sequence>
<dbReference type="UniPathway" id="UPA00050">
    <property type="reaction ID" value="UER00064"/>
</dbReference>
<evidence type="ECO:0000256" key="1">
    <source>
        <dbReference type="ARBA" id="ARBA00022605"/>
    </source>
</evidence>
<evidence type="ECO:0000256" key="4">
    <source>
        <dbReference type="ARBA" id="ARBA00022741"/>
    </source>
</evidence>
<organism evidence="11 12">
    <name type="scientific">Novacetimonas pomaceti</name>
    <dbReference type="NCBI Taxonomy" id="2021998"/>
    <lineage>
        <taxon>Bacteria</taxon>
        <taxon>Pseudomonadati</taxon>
        <taxon>Pseudomonadota</taxon>
        <taxon>Alphaproteobacteria</taxon>
        <taxon>Acetobacterales</taxon>
        <taxon>Acetobacteraceae</taxon>
        <taxon>Novacetimonas</taxon>
    </lineage>
</organism>
<gene>
    <name evidence="8" type="primary">thrB</name>
    <name evidence="11" type="ORF">CFR71_01205</name>
</gene>
<evidence type="ECO:0000256" key="9">
    <source>
        <dbReference type="NCBIfam" id="TIGR00938"/>
    </source>
</evidence>
<dbReference type="PANTHER" id="PTHR21064">
    <property type="entry name" value="AMINOGLYCOSIDE PHOSPHOTRANSFERASE DOMAIN-CONTAINING PROTEIN-RELATED"/>
    <property type="match status" value="1"/>
</dbReference>
<keyword evidence="5 8" id="KW-0418">Kinase</keyword>
<protein>
    <recommendedName>
        <fullName evidence="8 9">Homoserine kinase</fullName>
        <shortName evidence="8">HK</shortName>
        <shortName evidence="8">HSK</shortName>
        <ecNumber evidence="8 9">2.7.1.39</ecNumber>
    </recommendedName>
</protein>
<dbReference type="SUPFAM" id="SSF56112">
    <property type="entry name" value="Protein kinase-like (PK-like)"/>
    <property type="match status" value="1"/>
</dbReference>
<keyword evidence="6 8" id="KW-0067">ATP-binding</keyword>
<reference evidence="11 12" key="1">
    <citation type="submission" date="2017-07" db="EMBL/GenBank/DDBJ databases">
        <title>A draft genome sequence of Komagataeibacter sp. T5K1.</title>
        <authorList>
            <person name="Skraban J."/>
            <person name="Cleenwerck I."/>
            <person name="Vandamme P."/>
            <person name="Trcek J."/>
        </authorList>
    </citation>
    <scope>NUCLEOTIDE SEQUENCE [LARGE SCALE GENOMIC DNA]</scope>
    <source>
        <strain evidence="11 12">T5K1</strain>
    </source>
</reference>
<dbReference type="Pfam" id="PF01636">
    <property type="entry name" value="APH"/>
    <property type="match status" value="1"/>
</dbReference>
<name>A0A318QI58_9PROT</name>
<evidence type="ECO:0000256" key="3">
    <source>
        <dbReference type="ARBA" id="ARBA00022697"/>
    </source>
</evidence>
<evidence type="ECO:0000256" key="7">
    <source>
        <dbReference type="ARBA" id="ARBA00038240"/>
    </source>
</evidence>
<dbReference type="CDD" id="cd05153">
    <property type="entry name" value="HomoserineK_II"/>
    <property type="match status" value="1"/>
</dbReference>
<dbReference type="AlphaFoldDB" id="A0A318QI58"/>
<keyword evidence="4 8" id="KW-0547">Nucleotide-binding</keyword>
<dbReference type="Gene3D" id="3.30.200.20">
    <property type="entry name" value="Phosphorylase Kinase, domain 1"/>
    <property type="match status" value="1"/>
</dbReference>
<evidence type="ECO:0000313" key="12">
    <source>
        <dbReference type="Proteomes" id="UP000247609"/>
    </source>
</evidence>
<evidence type="ECO:0000256" key="6">
    <source>
        <dbReference type="ARBA" id="ARBA00022840"/>
    </source>
</evidence>
<dbReference type="GO" id="GO:0004413">
    <property type="term" value="F:homoserine kinase activity"/>
    <property type="evidence" value="ECO:0007669"/>
    <property type="project" value="UniProtKB-UniRule"/>
</dbReference>
<evidence type="ECO:0000256" key="5">
    <source>
        <dbReference type="ARBA" id="ARBA00022777"/>
    </source>
</evidence>
<dbReference type="NCBIfam" id="TIGR00938">
    <property type="entry name" value="thrB_alt"/>
    <property type="match status" value="1"/>
</dbReference>
<comment type="caution">
    <text evidence="11">The sequence shown here is derived from an EMBL/GenBank/DDBJ whole genome shotgun (WGS) entry which is preliminary data.</text>
</comment>
<proteinExistence type="inferred from homology"/>
<accession>A0A318QI58</accession>
<dbReference type="EC" id="2.7.1.39" evidence="8 9"/>
<feature type="domain" description="Aminoglycoside phosphotransferase" evidence="10">
    <location>
        <begin position="28"/>
        <end position="261"/>
    </location>
</feature>
<keyword evidence="1 8" id="KW-0028">Amino-acid biosynthesis</keyword>
<dbReference type="PANTHER" id="PTHR21064:SF6">
    <property type="entry name" value="AMINOGLYCOSIDE PHOSPHOTRANSFERASE DOMAIN-CONTAINING PROTEIN"/>
    <property type="match status" value="1"/>
</dbReference>
<evidence type="ECO:0000313" key="11">
    <source>
        <dbReference type="EMBL" id="PYD76992.1"/>
    </source>
</evidence>
<dbReference type="InterPro" id="IPR011009">
    <property type="entry name" value="Kinase-like_dom_sf"/>
</dbReference>
<dbReference type="NCBIfam" id="NF003558">
    <property type="entry name" value="PRK05231.1"/>
    <property type="match status" value="1"/>
</dbReference>
<evidence type="ECO:0000259" key="10">
    <source>
        <dbReference type="Pfam" id="PF01636"/>
    </source>
</evidence>